<dbReference type="GO" id="GO:0043565">
    <property type="term" value="F:sequence-specific DNA binding"/>
    <property type="evidence" value="ECO:0007669"/>
    <property type="project" value="InterPro"/>
</dbReference>
<feature type="domain" description="Fe/B12 periplasmic-binding" evidence="5">
    <location>
        <begin position="277"/>
        <end position="541"/>
    </location>
</feature>
<evidence type="ECO:0000259" key="5">
    <source>
        <dbReference type="PROSITE" id="PS50983"/>
    </source>
</evidence>
<keyword evidence="1" id="KW-0805">Transcription regulation</keyword>
<dbReference type="PANTHER" id="PTHR43280">
    <property type="entry name" value="ARAC-FAMILY TRANSCRIPTIONAL REGULATOR"/>
    <property type="match status" value="1"/>
</dbReference>
<dbReference type="InterPro" id="IPR018060">
    <property type="entry name" value="HTH_AraC"/>
</dbReference>
<evidence type="ECO:0000256" key="1">
    <source>
        <dbReference type="ARBA" id="ARBA00023015"/>
    </source>
</evidence>
<dbReference type="SUPFAM" id="SSF46689">
    <property type="entry name" value="Homeodomain-like"/>
    <property type="match status" value="2"/>
</dbReference>
<dbReference type="InterPro" id="IPR018062">
    <property type="entry name" value="HTH_AraC-typ_CS"/>
</dbReference>
<dbReference type="SMART" id="SM00342">
    <property type="entry name" value="HTH_ARAC"/>
    <property type="match status" value="1"/>
</dbReference>
<evidence type="ECO:0000256" key="3">
    <source>
        <dbReference type="ARBA" id="ARBA00023163"/>
    </source>
</evidence>
<gene>
    <name evidence="6" type="ORF">FHS18_003420</name>
</gene>
<dbReference type="RefSeq" id="WP_183601240.1">
    <property type="nucleotide sequence ID" value="NZ_JACHXK010000007.1"/>
</dbReference>
<dbReference type="PANTHER" id="PTHR43280:SF28">
    <property type="entry name" value="HTH-TYPE TRANSCRIPTIONAL ACTIVATOR RHAS"/>
    <property type="match status" value="1"/>
</dbReference>
<dbReference type="InterPro" id="IPR009057">
    <property type="entry name" value="Homeodomain-like_sf"/>
</dbReference>
<feature type="domain" description="HTH araC/xylS-type" evidence="4">
    <location>
        <begin position="175"/>
        <end position="273"/>
    </location>
</feature>
<comment type="caution">
    <text evidence="6">The sequence shown here is derived from an EMBL/GenBank/DDBJ whole genome shotgun (WGS) entry which is preliminary data.</text>
</comment>
<dbReference type="InterPro" id="IPR002491">
    <property type="entry name" value="ABC_transptr_periplasmic_BD"/>
</dbReference>
<dbReference type="GO" id="GO:0003700">
    <property type="term" value="F:DNA-binding transcription factor activity"/>
    <property type="evidence" value="ECO:0007669"/>
    <property type="project" value="InterPro"/>
</dbReference>
<protein>
    <submittedName>
        <fullName evidence="6">AraC-like DNA-binding protein</fullName>
    </submittedName>
</protein>
<organism evidence="6 7">
    <name type="scientific">Paenibacillus phyllosphaerae</name>
    <dbReference type="NCBI Taxonomy" id="274593"/>
    <lineage>
        <taxon>Bacteria</taxon>
        <taxon>Bacillati</taxon>
        <taxon>Bacillota</taxon>
        <taxon>Bacilli</taxon>
        <taxon>Bacillales</taxon>
        <taxon>Paenibacillaceae</taxon>
        <taxon>Paenibacillus</taxon>
    </lineage>
</organism>
<evidence type="ECO:0000256" key="2">
    <source>
        <dbReference type="ARBA" id="ARBA00023125"/>
    </source>
</evidence>
<keyword evidence="7" id="KW-1185">Reference proteome</keyword>
<dbReference type="Proteomes" id="UP000570361">
    <property type="component" value="Unassembled WGS sequence"/>
</dbReference>
<dbReference type="Gene3D" id="1.10.10.60">
    <property type="entry name" value="Homeodomain-like"/>
    <property type="match status" value="2"/>
</dbReference>
<dbReference type="SUPFAM" id="SSF53807">
    <property type="entry name" value="Helical backbone' metal receptor"/>
    <property type="match status" value="1"/>
</dbReference>
<evidence type="ECO:0000259" key="4">
    <source>
        <dbReference type="PROSITE" id="PS01124"/>
    </source>
</evidence>
<keyword evidence="2 6" id="KW-0238">DNA-binding</keyword>
<dbReference type="PROSITE" id="PS50983">
    <property type="entry name" value="FE_B12_PBP"/>
    <property type="match status" value="1"/>
</dbReference>
<dbReference type="EMBL" id="JACHXK010000007">
    <property type="protein sequence ID" value="MBB3111352.1"/>
    <property type="molecule type" value="Genomic_DNA"/>
</dbReference>
<sequence>MKHIDGGAAPFLEGILPQIQSFKTIAAESERILEGDTMSSHTLLLITKAKGELIIEDKPFLLSGKSAWLLLPGMRVEVAASPGRTIKLYRLSFDLYRESSHSAERKIFELERSFPVHGLLGADLSVLQRLILRFESAYTAGGHFLQQHVLMELLAEVLNSERSPELPAAIGQPIELTIRFMQESYQTDIKLEKLAELAGMHPSYYSQLFKQRMNKSPIEFLTQLRMNKAKELLLVSGPSVREVASQVGYQDEFYFSRRFKENSGVAPTHYLKRKVPNVISLSFPYTDHLFALGVTPCAAQIHPLLPPVAKSLKLPFHAYETWEIGRQAFLSVKPDLVLCKANVLHKAQEHIGDVAPIIAVPWKELDLFGHMKAIAELLGREKAARDWISQYEAKADQARGIVQAAIGSASVTVLRIMPGAQRIYAARNIGHVFYRALQLPAPAALQSELDRHEPGTGLTWLPASLDELGNYESDYLLLAAASEEDAKTFMVAAVGHEAWLKHPAVRANRVRQIDWANWMIYAPNAILHQLGEAVQMLAGKRYDPLI</sequence>
<evidence type="ECO:0000313" key="7">
    <source>
        <dbReference type="Proteomes" id="UP000570361"/>
    </source>
</evidence>
<accession>A0A7W5AYZ6</accession>
<reference evidence="6 7" key="1">
    <citation type="submission" date="2020-08" db="EMBL/GenBank/DDBJ databases">
        <title>Genomic Encyclopedia of Type Strains, Phase III (KMG-III): the genomes of soil and plant-associated and newly described type strains.</title>
        <authorList>
            <person name="Whitman W."/>
        </authorList>
    </citation>
    <scope>NUCLEOTIDE SEQUENCE [LARGE SCALE GENOMIC DNA]</scope>
    <source>
        <strain evidence="6 7">CECT 5862</strain>
    </source>
</reference>
<dbReference type="Pfam" id="PF12833">
    <property type="entry name" value="HTH_18"/>
    <property type="match status" value="1"/>
</dbReference>
<dbReference type="PROSITE" id="PS01124">
    <property type="entry name" value="HTH_ARAC_FAMILY_2"/>
    <property type="match status" value="1"/>
</dbReference>
<dbReference type="PROSITE" id="PS00041">
    <property type="entry name" value="HTH_ARAC_FAMILY_1"/>
    <property type="match status" value="1"/>
</dbReference>
<evidence type="ECO:0000313" key="6">
    <source>
        <dbReference type="EMBL" id="MBB3111352.1"/>
    </source>
</evidence>
<name>A0A7W5AYZ6_9BACL</name>
<dbReference type="AlphaFoldDB" id="A0A7W5AYZ6"/>
<keyword evidence="3" id="KW-0804">Transcription</keyword>
<dbReference type="Gene3D" id="3.40.50.1980">
    <property type="entry name" value="Nitrogenase molybdenum iron protein domain"/>
    <property type="match status" value="2"/>
</dbReference>
<dbReference type="Pfam" id="PF01497">
    <property type="entry name" value="Peripla_BP_2"/>
    <property type="match status" value="1"/>
</dbReference>
<proteinExistence type="predicted"/>